<name>A0ACD5VS62_AVESA</name>
<accession>A0ACD5VS62</accession>
<reference evidence="1" key="2">
    <citation type="submission" date="2025-09" db="UniProtKB">
        <authorList>
            <consortium name="EnsemblPlants"/>
        </authorList>
    </citation>
    <scope>IDENTIFICATION</scope>
</reference>
<organism evidence="1 2">
    <name type="scientific">Avena sativa</name>
    <name type="common">Oat</name>
    <dbReference type="NCBI Taxonomy" id="4498"/>
    <lineage>
        <taxon>Eukaryota</taxon>
        <taxon>Viridiplantae</taxon>
        <taxon>Streptophyta</taxon>
        <taxon>Embryophyta</taxon>
        <taxon>Tracheophyta</taxon>
        <taxon>Spermatophyta</taxon>
        <taxon>Magnoliopsida</taxon>
        <taxon>Liliopsida</taxon>
        <taxon>Poales</taxon>
        <taxon>Poaceae</taxon>
        <taxon>BOP clade</taxon>
        <taxon>Pooideae</taxon>
        <taxon>Poodae</taxon>
        <taxon>Poeae</taxon>
        <taxon>Poeae Chloroplast Group 1 (Aveneae type)</taxon>
        <taxon>Aveninae</taxon>
        <taxon>Avena</taxon>
    </lineage>
</organism>
<protein>
    <submittedName>
        <fullName evidence="1">Uncharacterized protein</fullName>
    </submittedName>
</protein>
<evidence type="ECO:0000313" key="1">
    <source>
        <dbReference type="EnsemblPlants" id="AVESA.00010b.r2.3CG0503920.1.CDS"/>
    </source>
</evidence>
<proteinExistence type="predicted"/>
<dbReference type="Proteomes" id="UP001732700">
    <property type="component" value="Chromosome 3C"/>
</dbReference>
<dbReference type="EnsemblPlants" id="AVESA.00010b.r2.3CG0503920.1">
    <property type="protein sequence ID" value="AVESA.00010b.r2.3CG0503920.1.CDS"/>
    <property type="gene ID" value="AVESA.00010b.r2.3CG0503920"/>
</dbReference>
<reference evidence="1" key="1">
    <citation type="submission" date="2021-05" db="EMBL/GenBank/DDBJ databases">
        <authorList>
            <person name="Scholz U."/>
            <person name="Mascher M."/>
            <person name="Fiebig A."/>
        </authorList>
    </citation>
    <scope>NUCLEOTIDE SEQUENCE [LARGE SCALE GENOMIC DNA]</scope>
</reference>
<sequence>MHRTTDLAKRTPNCLRKYPVVPGLPPSDRVAEESMCCVNSPTTVSTTSSQRGQIVSPDGPPSYSGGGPQLSDEGFDGLAGKRSPAKSGEVIGDAVDQNGGDGISKLPPLSPPPIVDAGDEFYGRAAKRSHAESGGGVGDAAAGNCGERLGELPDAILLSILSYLPLRDAARSTLLSSRWRRLFDQSLLDFNACQPFPPEGGRGCMWLIRAIDSILASDRPISVRRFRFLMYGRGFTDHMGSVSGWFRVLANRGIREVDVNMFHMAWKPTLPDSLLQLASLESLRVCFCDLPKDAALQLPLLKTLHLSKVKISKETLQAMLSLCPSLECAKLNNITGVEKICLRSKSLVRLYGGFSNLIELVVEDAPNLEELVGIRAPSSGATLKIVFAPKLKVLGYLGKDVRPLVLHDTIFDGGIVKSRTLMCSVKTLAIQVAFPEKGHTIFVSQLLKCFPCLETLCVEPETRSISQLVAVEAWDTKTSIQCIEHSLSKVVFENFEGHNSHRRFLYFLLGMARALKVVELYCPKGEDCDSRQMELLDSINRVYPDVQFLFFTGSEQDSDLYLCHCCPWRCQNENRVSLL</sequence>
<evidence type="ECO:0000313" key="2">
    <source>
        <dbReference type="Proteomes" id="UP001732700"/>
    </source>
</evidence>
<keyword evidence="2" id="KW-1185">Reference proteome</keyword>